<dbReference type="AlphaFoldDB" id="A0AAU7RPI9"/>
<evidence type="ECO:0000256" key="1">
    <source>
        <dbReference type="ARBA" id="ARBA00023002"/>
    </source>
</evidence>
<dbReference type="SUPFAM" id="SSF48179">
    <property type="entry name" value="6-phosphogluconate dehydrogenase C-terminal domain-like"/>
    <property type="match status" value="1"/>
</dbReference>
<dbReference type="GO" id="GO:0070403">
    <property type="term" value="F:NAD+ binding"/>
    <property type="evidence" value="ECO:0007669"/>
    <property type="project" value="TreeGrafter"/>
</dbReference>
<protein>
    <submittedName>
        <fullName evidence="3">Prephenate dehydrogenase dimerization domain-containing protein</fullName>
    </submittedName>
</protein>
<dbReference type="Gene3D" id="1.10.3660.10">
    <property type="entry name" value="6-phosphogluconate dehydrogenase C-terminal like domain"/>
    <property type="match status" value="1"/>
</dbReference>
<dbReference type="PANTHER" id="PTHR21363">
    <property type="entry name" value="PREPHENATE DEHYDROGENASE"/>
    <property type="match status" value="1"/>
</dbReference>
<dbReference type="Pfam" id="PF20463">
    <property type="entry name" value="PDH_C"/>
    <property type="match status" value="1"/>
</dbReference>
<dbReference type="PANTHER" id="PTHR21363:SF0">
    <property type="entry name" value="PREPHENATE DEHYDROGENASE [NADP(+)]"/>
    <property type="match status" value="1"/>
</dbReference>
<sequence length="299" mass="32079">MLNGDFNSVVVLGAGGGFGRFFSQRLSSTAKNLTRVDINPSPGCLVGDAANLQGEDFNDALKTADLVLLCLPEEPAKRALRTLCNLLHPSCLLVITCSVMNDFSQITQSAKANGSTLQDVLFINPLFAPDLDPSGRSLAAASAGDGVGQKAFLRLIESWGLRLVETDPNSHDQLTALYQVSVHAAVIAVVLAWSKSNVRLDSTFAPPPARAIKLLAARILSGQPATYWAIQKENPHAKSARNSLLEALKELDAIFSSDEIENFEGVREACGALFGDNTIYEHAEACAEMFRAIPNPRSQ</sequence>
<evidence type="ECO:0000259" key="2">
    <source>
        <dbReference type="Pfam" id="PF20463"/>
    </source>
</evidence>
<dbReference type="InterPro" id="IPR036291">
    <property type="entry name" value="NAD(P)-bd_dom_sf"/>
</dbReference>
<dbReference type="InterPro" id="IPR050812">
    <property type="entry name" value="Preph/Arog_dehydrog"/>
</dbReference>
<gene>
    <name evidence="3" type="ORF">ABM479_15125</name>
</gene>
<dbReference type="InterPro" id="IPR046825">
    <property type="entry name" value="PDH_C"/>
</dbReference>
<proteinExistence type="predicted"/>
<dbReference type="RefSeq" id="WP_349956541.1">
    <property type="nucleotide sequence ID" value="NZ_CP157960.1"/>
</dbReference>
<evidence type="ECO:0000313" key="3">
    <source>
        <dbReference type="EMBL" id="XBT92118.1"/>
    </source>
</evidence>
<keyword evidence="1" id="KW-0560">Oxidoreductase</keyword>
<feature type="domain" description="Prephenate dehydrogenase dimerization" evidence="2">
    <location>
        <begin position="167"/>
        <end position="263"/>
    </location>
</feature>
<dbReference type="EMBL" id="CP157960">
    <property type="protein sequence ID" value="XBT92118.1"/>
    <property type="molecule type" value="Genomic_DNA"/>
</dbReference>
<dbReference type="SUPFAM" id="SSF51735">
    <property type="entry name" value="NAD(P)-binding Rossmann-fold domains"/>
    <property type="match status" value="1"/>
</dbReference>
<dbReference type="InterPro" id="IPR008927">
    <property type="entry name" value="6-PGluconate_DH-like_C_sf"/>
</dbReference>
<accession>A0AAU7RPI9</accession>
<dbReference type="GO" id="GO:0006571">
    <property type="term" value="P:tyrosine biosynthetic process"/>
    <property type="evidence" value="ECO:0007669"/>
    <property type="project" value="TreeGrafter"/>
</dbReference>
<dbReference type="Gene3D" id="3.40.50.720">
    <property type="entry name" value="NAD(P)-binding Rossmann-like Domain"/>
    <property type="match status" value="1"/>
</dbReference>
<organism evidence="3">
    <name type="scientific">Rhizobium sp. ZPR3</name>
    <dbReference type="NCBI Taxonomy" id="3158967"/>
    <lineage>
        <taxon>Bacteria</taxon>
        <taxon>Pseudomonadati</taxon>
        <taxon>Pseudomonadota</taxon>
        <taxon>Alphaproteobacteria</taxon>
        <taxon>Hyphomicrobiales</taxon>
        <taxon>Rhizobiaceae</taxon>
        <taxon>Rhizobium/Agrobacterium group</taxon>
        <taxon>Rhizobium</taxon>
    </lineage>
</organism>
<dbReference type="GO" id="GO:0008977">
    <property type="term" value="F:prephenate dehydrogenase (NAD+) activity"/>
    <property type="evidence" value="ECO:0007669"/>
    <property type="project" value="TreeGrafter"/>
</dbReference>
<reference evidence="3" key="1">
    <citation type="submission" date="2024-06" db="EMBL/GenBank/DDBJ databases">
        <authorList>
            <person name="Li T."/>
            <person name="Gao R."/>
        </authorList>
    </citation>
    <scope>NUCLEOTIDE SEQUENCE</scope>
    <source>
        <strain evidence="3">ZPR3</strain>
    </source>
</reference>
<name>A0AAU7RPI9_9HYPH</name>